<name>A0A0L7QLR9_9HYME</name>
<dbReference type="GO" id="GO:0005741">
    <property type="term" value="C:mitochondrial outer membrane"/>
    <property type="evidence" value="ECO:0007669"/>
    <property type="project" value="TreeGrafter"/>
</dbReference>
<keyword evidence="4 10" id="KW-0001">2Fe-2S</keyword>
<keyword evidence="10" id="KW-0256">Endoplasmic reticulum</keyword>
<dbReference type="AlphaFoldDB" id="A0A0L7QLR9"/>
<dbReference type="Proteomes" id="UP000053825">
    <property type="component" value="Unassembled WGS sequence"/>
</dbReference>
<keyword evidence="5 10" id="KW-0479">Metal-binding</keyword>
<keyword evidence="13" id="KW-1185">Reference proteome</keyword>
<dbReference type="STRING" id="597456.A0A0L7QLR9"/>
<evidence type="ECO:0000259" key="11">
    <source>
        <dbReference type="SMART" id="SM00704"/>
    </source>
</evidence>
<evidence type="ECO:0000313" key="12">
    <source>
        <dbReference type="EMBL" id="KOC59446.1"/>
    </source>
</evidence>
<proteinExistence type="inferred from homology"/>
<comment type="similarity">
    <text evidence="2 10">Belongs to the CISD protein family. CISD2 subfamily.</text>
</comment>
<reference evidence="12 13" key="1">
    <citation type="submission" date="2015-07" db="EMBL/GenBank/DDBJ databases">
        <title>The genome of Habropoda laboriosa.</title>
        <authorList>
            <person name="Pan H."/>
            <person name="Kapheim K."/>
        </authorList>
    </citation>
    <scope>NUCLEOTIDE SEQUENCE [LARGE SCALE GENOMIC DNA]</scope>
    <source>
        <strain evidence="12">0110345459</strain>
    </source>
</reference>
<dbReference type="Pfam" id="PF10660">
    <property type="entry name" value="MitoNEET_N"/>
    <property type="match status" value="1"/>
</dbReference>
<dbReference type="PANTHER" id="PTHR13680:SF5">
    <property type="entry name" value="CDGSH IRON-SULFUR DOMAIN-CONTAINING PROTEIN 1"/>
    <property type="match status" value="1"/>
</dbReference>
<dbReference type="Gene3D" id="3.40.5.90">
    <property type="entry name" value="CDGSH iron-sulfur domain, mitoNEET-type"/>
    <property type="match status" value="1"/>
</dbReference>
<dbReference type="GO" id="GO:0046872">
    <property type="term" value="F:metal ion binding"/>
    <property type="evidence" value="ECO:0007669"/>
    <property type="project" value="UniProtKB-UniRule"/>
</dbReference>
<gene>
    <name evidence="12" type="ORF">WH47_10592</name>
</gene>
<evidence type="ECO:0000256" key="1">
    <source>
        <dbReference type="ARBA" id="ARBA00004389"/>
    </source>
</evidence>
<dbReference type="EMBL" id="KQ414915">
    <property type="protein sequence ID" value="KOC59446.1"/>
    <property type="molecule type" value="Genomic_DNA"/>
</dbReference>
<keyword evidence="3" id="KW-0812">Transmembrane</keyword>
<protein>
    <recommendedName>
        <fullName evidence="10">CDGSH iron-sulfur domain-containing protein 2 homologue</fullName>
    </recommendedName>
</protein>
<evidence type="ECO:0000256" key="2">
    <source>
        <dbReference type="ARBA" id="ARBA00008624"/>
    </source>
</evidence>
<dbReference type="GO" id="GO:0005789">
    <property type="term" value="C:endoplasmic reticulum membrane"/>
    <property type="evidence" value="ECO:0007669"/>
    <property type="project" value="UniProtKB-SubCell"/>
</dbReference>
<dbReference type="Pfam" id="PF09360">
    <property type="entry name" value="zf-CDGSH"/>
    <property type="match status" value="1"/>
</dbReference>
<comment type="subcellular location">
    <subcellularLocation>
        <location evidence="1 10">Endoplasmic reticulum membrane</location>
        <topology evidence="1 10">Single-pass membrane protein</topology>
    </subcellularLocation>
</comment>
<evidence type="ECO:0000256" key="9">
    <source>
        <dbReference type="ARBA" id="ARBA00023136"/>
    </source>
</evidence>
<keyword evidence="9" id="KW-0472">Membrane</keyword>
<keyword evidence="8 10" id="KW-0411">Iron-sulfur</keyword>
<comment type="cofactor">
    <cofactor evidence="10">
        <name>[2Fe-2S] cluster</name>
        <dbReference type="ChEBI" id="CHEBI:190135"/>
    </cofactor>
    <text evidence="10">Binds 1 [2Fe-2S] cluster.</text>
</comment>
<accession>A0A0L7QLR9</accession>
<evidence type="ECO:0000256" key="3">
    <source>
        <dbReference type="ARBA" id="ARBA00022692"/>
    </source>
</evidence>
<evidence type="ECO:0000256" key="8">
    <source>
        <dbReference type="ARBA" id="ARBA00023014"/>
    </source>
</evidence>
<evidence type="ECO:0000256" key="7">
    <source>
        <dbReference type="ARBA" id="ARBA00023004"/>
    </source>
</evidence>
<feature type="domain" description="Iron-binding zinc finger CDGSH type" evidence="11">
    <location>
        <begin position="79"/>
        <end position="117"/>
    </location>
</feature>
<keyword evidence="6" id="KW-1133">Transmembrane helix</keyword>
<keyword evidence="7 10" id="KW-0408">Iron</keyword>
<evidence type="ECO:0000256" key="6">
    <source>
        <dbReference type="ARBA" id="ARBA00022989"/>
    </source>
</evidence>
<evidence type="ECO:0000256" key="5">
    <source>
        <dbReference type="ARBA" id="ARBA00022723"/>
    </source>
</evidence>
<dbReference type="InterPro" id="IPR018967">
    <property type="entry name" value="FeS-contain_CDGSH-typ"/>
</dbReference>
<evidence type="ECO:0000256" key="10">
    <source>
        <dbReference type="RuleBase" id="RU369084"/>
    </source>
</evidence>
<evidence type="ECO:0000313" key="13">
    <source>
        <dbReference type="Proteomes" id="UP000053825"/>
    </source>
</evidence>
<organism evidence="12 13">
    <name type="scientific">Habropoda laboriosa</name>
    <dbReference type="NCBI Taxonomy" id="597456"/>
    <lineage>
        <taxon>Eukaryota</taxon>
        <taxon>Metazoa</taxon>
        <taxon>Ecdysozoa</taxon>
        <taxon>Arthropoda</taxon>
        <taxon>Hexapoda</taxon>
        <taxon>Insecta</taxon>
        <taxon>Pterygota</taxon>
        <taxon>Neoptera</taxon>
        <taxon>Endopterygota</taxon>
        <taxon>Hymenoptera</taxon>
        <taxon>Apocrita</taxon>
        <taxon>Aculeata</taxon>
        <taxon>Apoidea</taxon>
        <taxon>Anthophila</taxon>
        <taxon>Apidae</taxon>
        <taxon>Habropoda</taxon>
    </lineage>
</organism>
<dbReference type="InterPro" id="IPR019610">
    <property type="entry name" value="FeS-contain_mitoNEET_N"/>
</dbReference>
<dbReference type="GO" id="GO:0051537">
    <property type="term" value="F:2 iron, 2 sulfur cluster binding"/>
    <property type="evidence" value="ECO:0007669"/>
    <property type="project" value="UniProtKB-UniRule"/>
</dbReference>
<dbReference type="OrthoDB" id="449252at2759"/>
<dbReference type="GO" id="GO:0010506">
    <property type="term" value="P:regulation of autophagy"/>
    <property type="evidence" value="ECO:0007669"/>
    <property type="project" value="UniProtKB-UniRule"/>
</dbReference>
<dbReference type="InterPro" id="IPR042216">
    <property type="entry name" value="MitoNEET_CISD"/>
</dbReference>
<sequence>MEPVSHLVKVSIPNYLAGLPVPDSIGGWFRLGIRDWIALVPPTAMLAGLGYMSYKAFCPLGRGPPCGRVNLTIKKDVNKVVDTVDIEDISEKAAFCRCWRSQNWPYCDGSHGRHNQEMNDNVGPLVVTNKKD</sequence>
<dbReference type="InterPro" id="IPR045131">
    <property type="entry name" value="CISD1/2"/>
</dbReference>
<dbReference type="SMART" id="SM00704">
    <property type="entry name" value="ZnF_CDGSH"/>
    <property type="match status" value="1"/>
</dbReference>
<evidence type="ECO:0000256" key="4">
    <source>
        <dbReference type="ARBA" id="ARBA00022714"/>
    </source>
</evidence>
<dbReference type="PANTHER" id="PTHR13680">
    <property type="entry name" value="CDGSH IRON-SULFUR DOMAIN-CONTAINING PROTEIN 1"/>
    <property type="match status" value="1"/>
</dbReference>